<organism evidence="2 3">
    <name type="scientific">Symbiochloris irregularis</name>
    <dbReference type="NCBI Taxonomy" id="706552"/>
    <lineage>
        <taxon>Eukaryota</taxon>
        <taxon>Viridiplantae</taxon>
        <taxon>Chlorophyta</taxon>
        <taxon>core chlorophytes</taxon>
        <taxon>Trebouxiophyceae</taxon>
        <taxon>Trebouxiales</taxon>
        <taxon>Trebouxiaceae</taxon>
        <taxon>Symbiochloris</taxon>
    </lineage>
</organism>
<proteinExistence type="predicted"/>
<keyword evidence="3" id="KW-1185">Reference proteome</keyword>
<comment type="caution">
    <text evidence="2">The sequence shown here is derived from an EMBL/GenBank/DDBJ whole genome shotgun (WGS) entry which is preliminary data.</text>
</comment>
<dbReference type="EMBL" id="JALJOQ010000094">
    <property type="protein sequence ID" value="KAK9798930.1"/>
    <property type="molecule type" value="Genomic_DNA"/>
</dbReference>
<evidence type="ECO:0000313" key="3">
    <source>
        <dbReference type="Proteomes" id="UP001465755"/>
    </source>
</evidence>
<reference evidence="2 3" key="1">
    <citation type="journal article" date="2024" name="Nat. Commun.">
        <title>Phylogenomics reveals the evolutionary origins of lichenization in chlorophyte algae.</title>
        <authorList>
            <person name="Puginier C."/>
            <person name="Libourel C."/>
            <person name="Otte J."/>
            <person name="Skaloud P."/>
            <person name="Haon M."/>
            <person name="Grisel S."/>
            <person name="Petersen M."/>
            <person name="Berrin J.G."/>
            <person name="Delaux P.M."/>
            <person name="Dal Grande F."/>
            <person name="Keller J."/>
        </authorList>
    </citation>
    <scope>NUCLEOTIDE SEQUENCE [LARGE SCALE GENOMIC DNA]</scope>
    <source>
        <strain evidence="2 3">SAG 2036</strain>
    </source>
</reference>
<accession>A0AAW1NXY5</accession>
<dbReference type="Proteomes" id="UP001465755">
    <property type="component" value="Unassembled WGS sequence"/>
</dbReference>
<feature type="region of interest" description="Disordered" evidence="1">
    <location>
        <begin position="101"/>
        <end position="127"/>
    </location>
</feature>
<dbReference type="AlphaFoldDB" id="A0AAW1NXY5"/>
<evidence type="ECO:0000313" key="2">
    <source>
        <dbReference type="EMBL" id="KAK9798930.1"/>
    </source>
</evidence>
<sequence>MVLALHGCACHPLNPAFVCADVQDTGVHVPELISQLELLNTEGRLEDYDPRPHGCVGVRVMLVVTLLGAFPFDHTANHTARHRRRELDLWDLQDKIFVVNPQGPHLSGVHPEAPQDGQGVQSHTKAS</sequence>
<name>A0AAW1NXY5_9CHLO</name>
<gene>
    <name evidence="2" type="ORF">WJX73_002784</name>
</gene>
<feature type="compositionally biased region" description="Polar residues" evidence="1">
    <location>
        <begin position="118"/>
        <end position="127"/>
    </location>
</feature>
<evidence type="ECO:0000256" key="1">
    <source>
        <dbReference type="SAM" id="MobiDB-lite"/>
    </source>
</evidence>
<protein>
    <submittedName>
        <fullName evidence="2">Uncharacterized protein</fullName>
    </submittedName>
</protein>